<name>A0A0A9FKQ2_ARUDO</name>
<accession>A0A0A9FKQ2</accession>
<reference evidence="1" key="2">
    <citation type="journal article" date="2015" name="Data Brief">
        <title>Shoot transcriptome of the giant reed, Arundo donax.</title>
        <authorList>
            <person name="Barrero R.A."/>
            <person name="Guerrero F.D."/>
            <person name="Moolhuijzen P."/>
            <person name="Goolsby J.A."/>
            <person name="Tidwell J."/>
            <person name="Bellgard S.E."/>
            <person name="Bellgard M.I."/>
        </authorList>
    </citation>
    <scope>NUCLEOTIDE SEQUENCE</scope>
    <source>
        <tissue evidence="1">Shoot tissue taken approximately 20 cm above the soil surface</tissue>
    </source>
</reference>
<reference evidence="1" key="1">
    <citation type="submission" date="2014-09" db="EMBL/GenBank/DDBJ databases">
        <authorList>
            <person name="Magalhaes I.L.F."/>
            <person name="Oliveira U."/>
            <person name="Santos F.R."/>
            <person name="Vidigal T.H.D.A."/>
            <person name="Brescovit A.D."/>
            <person name="Santos A.J."/>
        </authorList>
    </citation>
    <scope>NUCLEOTIDE SEQUENCE</scope>
    <source>
        <tissue evidence="1">Shoot tissue taken approximately 20 cm above the soil surface</tissue>
    </source>
</reference>
<dbReference type="AlphaFoldDB" id="A0A0A9FKQ2"/>
<protein>
    <submittedName>
        <fullName evidence="1">Uncharacterized protein</fullName>
    </submittedName>
</protein>
<dbReference type="EMBL" id="GBRH01184974">
    <property type="protein sequence ID" value="JAE12922.1"/>
    <property type="molecule type" value="Transcribed_RNA"/>
</dbReference>
<proteinExistence type="predicted"/>
<sequence length="30" mass="3344">MLYVTTSGFTPLFNISLIKDNPSSVLPFLQ</sequence>
<organism evidence="1">
    <name type="scientific">Arundo donax</name>
    <name type="common">Giant reed</name>
    <name type="synonym">Donax arundinaceus</name>
    <dbReference type="NCBI Taxonomy" id="35708"/>
    <lineage>
        <taxon>Eukaryota</taxon>
        <taxon>Viridiplantae</taxon>
        <taxon>Streptophyta</taxon>
        <taxon>Embryophyta</taxon>
        <taxon>Tracheophyta</taxon>
        <taxon>Spermatophyta</taxon>
        <taxon>Magnoliopsida</taxon>
        <taxon>Liliopsida</taxon>
        <taxon>Poales</taxon>
        <taxon>Poaceae</taxon>
        <taxon>PACMAD clade</taxon>
        <taxon>Arundinoideae</taxon>
        <taxon>Arundineae</taxon>
        <taxon>Arundo</taxon>
    </lineage>
</organism>
<evidence type="ECO:0000313" key="1">
    <source>
        <dbReference type="EMBL" id="JAE12922.1"/>
    </source>
</evidence>